<feature type="region of interest" description="Disordered" evidence="1">
    <location>
        <begin position="73"/>
        <end position="136"/>
    </location>
</feature>
<feature type="compositionally biased region" description="Acidic residues" evidence="1">
    <location>
        <begin position="97"/>
        <end position="110"/>
    </location>
</feature>
<evidence type="ECO:0000313" key="3">
    <source>
        <dbReference type="Proteomes" id="UP000221165"/>
    </source>
</evidence>
<dbReference type="GeneID" id="94434547"/>
<feature type="compositionally biased region" description="Basic residues" evidence="1">
    <location>
        <begin position="823"/>
        <end position="838"/>
    </location>
</feature>
<feature type="compositionally biased region" description="Basic and acidic residues" evidence="1">
    <location>
        <begin position="376"/>
        <end position="387"/>
    </location>
</feature>
<dbReference type="RefSeq" id="XP_067916687.1">
    <property type="nucleotide sequence ID" value="XM_068071336.1"/>
</dbReference>
<feature type="region of interest" description="Disordered" evidence="1">
    <location>
        <begin position="720"/>
        <end position="785"/>
    </location>
</feature>
<feature type="compositionally biased region" description="Basic and acidic residues" evidence="1">
    <location>
        <begin position="768"/>
        <end position="781"/>
    </location>
</feature>
<feature type="compositionally biased region" description="Low complexity" evidence="1">
    <location>
        <begin position="479"/>
        <end position="490"/>
    </location>
</feature>
<proteinExistence type="predicted"/>
<feature type="compositionally biased region" description="Basic and acidic residues" evidence="1">
    <location>
        <begin position="461"/>
        <end position="477"/>
    </location>
</feature>
<feature type="region of interest" description="Disordered" evidence="1">
    <location>
        <begin position="561"/>
        <end position="641"/>
    </location>
</feature>
<evidence type="ECO:0000313" key="2">
    <source>
        <dbReference type="EMBL" id="PHJ14953.1"/>
    </source>
</evidence>
<dbReference type="VEuPathDB" id="ToxoDB:CSUI_011235"/>
<dbReference type="OrthoDB" id="348695at2759"/>
<sequence length="845" mass="94624">MNQLSFSSSSDGRRSLRRTHYVLKMDIESLLHLLSCHPRLFKQDAAGEQFVVSPSLIYDDWLCVNPYAVLGGGANGSGGDPEKRKREIEEQVREDLAKEEEEEQADEENEDRQKRGDSFMTGHDGDQPSGSSSASFEHEGRYLFRRDLTPRQAYRLWSTQLIGPDQNKNRPWEYHSESNHRGTLPAGHLLDLCENRVRFIRRGDPTAVHMLTVRTLEGIAYHIRTGCYNRRVNILQQALCSPHLRLEREVRKRFERKLLELMQYVKQERKFGYYQCKGCSARWRSGFTYDEIRQQCLKCFLWNKPFKLQPLLASSSSSQSAGVAAATPHTPGASLSTWQNRHRHRGESHSCHSSHINNRTREEMHNSSLASPQSLYREDRTEGGNEYRRRRGGGGGINQRTLAPASPCLVDSTPEPSAGRGNEFSHGSKLNDHRKNKGISPRPFNQQRGPSFLSLAYPSLRRQEERRSGHQDGDRHNNSYVSSSTLYSSFRSKKERQNDRRSQQDSSYTGAASSTSHRRAPEQLPGGHESRLTGAWPGQYQEARDANAKNTSVIHYKTLEEEKTHGGPSGCVGGGQTCSSHPGEGSDGSYGQTSEKTRGENGPVAHHSARGGGRRTRRLPGPPVKGVEVRGVPPRPGRQPFQENQTRHVFCEDDENGRGKITEGCGVPLLQLHEEYTSSALLNSINTEGPFKIQDSYRGDWISSHRTERQGLIATPMTIPKSSAGLLPYHPPSRHSPHHPLSPARPSTRRPLLHRGWESGGHGAGPELMHHSQPEARRQQGEEEACLFSSSLLSSSLMPSSGTLTGRDSSFCVRQQIEGRNSHSTRRGGGRGGGRGRRFLPPFTS</sequence>
<comment type="caution">
    <text evidence="2">The sequence shown here is derived from an EMBL/GenBank/DDBJ whole genome shotgun (WGS) entry which is preliminary data.</text>
</comment>
<feature type="region of interest" description="Disordered" evidence="1">
    <location>
        <begin position="322"/>
        <end position="534"/>
    </location>
</feature>
<dbReference type="AlphaFoldDB" id="A0A2C6KF05"/>
<feature type="compositionally biased region" description="Gly residues" evidence="1">
    <location>
        <begin position="567"/>
        <end position="576"/>
    </location>
</feature>
<feature type="compositionally biased region" description="Basic residues" evidence="1">
    <location>
        <begin position="607"/>
        <end position="618"/>
    </location>
</feature>
<accession>A0A2C6KF05</accession>
<reference evidence="2 3" key="1">
    <citation type="journal article" date="2017" name="Int. J. Parasitol.">
        <title>The genome of the protozoan parasite Cystoisospora suis and a reverse vaccinology approach to identify vaccine candidates.</title>
        <authorList>
            <person name="Palmieri N."/>
            <person name="Shrestha A."/>
            <person name="Ruttkowski B."/>
            <person name="Beck T."/>
            <person name="Vogl C."/>
            <person name="Tomley F."/>
            <person name="Blake D.P."/>
            <person name="Joachim A."/>
        </authorList>
    </citation>
    <scope>NUCLEOTIDE SEQUENCE [LARGE SCALE GENOMIC DNA]</scope>
    <source>
        <strain evidence="2 3">Wien I</strain>
    </source>
</reference>
<feature type="compositionally biased region" description="Polar residues" evidence="1">
    <location>
        <begin position="504"/>
        <end position="515"/>
    </location>
</feature>
<dbReference type="EMBL" id="MIGC01010302">
    <property type="protein sequence ID" value="PHJ14953.1"/>
    <property type="molecule type" value="Genomic_DNA"/>
</dbReference>
<protein>
    <submittedName>
        <fullName evidence="2">Uncharacterized protein</fullName>
    </submittedName>
</protein>
<keyword evidence="3" id="KW-1185">Reference proteome</keyword>
<evidence type="ECO:0000256" key="1">
    <source>
        <dbReference type="SAM" id="MobiDB-lite"/>
    </source>
</evidence>
<feature type="compositionally biased region" description="Basic and acidic residues" evidence="1">
    <location>
        <begin position="80"/>
        <end position="96"/>
    </location>
</feature>
<dbReference type="Proteomes" id="UP000221165">
    <property type="component" value="Unassembled WGS sequence"/>
</dbReference>
<gene>
    <name evidence="2" type="ORF">CSUI_011235</name>
</gene>
<organism evidence="2 3">
    <name type="scientific">Cystoisospora suis</name>
    <dbReference type="NCBI Taxonomy" id="483139"/>
    <lineage>
        <taxon>Eukaryota</taxon>
        <taxon>Sar</taxon>
        <taxon>Alveolata</taxon>
        <taxon>Apicomplexa</taxon>
        <taxon>Conoidasida</taxon>
        <taxon>Coccidia</taxon>
        <taxon>Eucoccidiorida</taxon>
        <taxon>Eimeriorina</taxon>
        <taxon>Sarcocystidae</taxon>
        <taxon>Cystoisospora</taxon>
    </lineage>
</organism>
<name>A0A2C6KF05_9APIC</name>
<feature type="region of interest" description="Disordered" evidence="1">
    <location>
        <begin position="815"/>
        <end position="845"/>
    </location>
</feature>